<dbReference type="AlphaFoldDB" id="A0AB39UTH2"/>
<dbReference type="PANTHER" id="PTHR46922">
    <property type="entry name" value="DHHA1 DOMAIN PROTEIN"/>
    <property type="match status" value="1"/>
</dbReference>
<organism evidence="1">
    <name type="scientific">Thermohahella caldifontis</name>
    <dbReference type="NCBI Taxonomy" id="3142973"/>
    <lineage>
        <taxon>Bacteria</taxon>
        <taxon>Pseudomonadati</taxon>
        <taxon>Pseudomonadota</taxon>
        <taxon>Gammaproteobacteria</taxon>
        <taxon>Oceanospirillales</taxon>
        <taxon>Hahellaceae</taxon>
        <taxon>Thermohahella</taxon>
    </lineage>
</organism>
<accession>A0AB39UTH2</accession>
<dbReference type="SUPFAM" id="SSF64182">
    <property type="entry name" value="DHH phosphoesterases"/>
    <property type="match status" value="1"/>
</dbReference>
<dbReference type="KEGG" id="tcd:AAIA72_12260"/>
<proteinExistence type="predicted"/>
<gene>
    <name evidence="1" type="ORF">AAIA72_12260</name>
</gene>
<sequence>MPDAVLILYHGGRCLDGFGAAWSAWRHFRRTGESVTWVAASHGDAPPDATGKRVWLLDYCLPRDTLRRLCREAKQVTVVDHHVSALEDTRGLDAECPNLRLEFDLTHSGAVLAWQHFHTEPVPGLLRHIEDRDLWNWAIEGSRDTTAALMARPYDFAEWDALFDDPEAPARLRAEGEAINRYRQQMIDHYRKRAVMGRVAGYRVPVVNSPVEIHSELLGELAKGHPFAAGYLDRDGRRGWSLRSTAAGLNVAEIARRFGGGGHPRAAGFSTPLGDDNFNVDP</sequence>
<dbReference type="RefSeq" id="WP_369600603.1">
    <property type="nucleotide sequence ID" value="NZ_CP154858.1"/>
</dbReference>
<dbReference type="InterPro" id="IPR038763">
    <property type="entry name" value="DHH_sf"/>
</dbReference>
<dbReference type="Gene3D" id="3.10.310.30">
    <property type="match status" value="1"/>
</dbReference>
<dbReference type="PANTHER" id="PTHR46922:SF4">
    <property type="entry name" value="DHHA1 DOMAIN PROTEIN"/>
    <property type="match status" value="1"/>
</dbReference>
<name>A0AB39UTH2_9GAMM</name>
<protein>
    <submittedName>
        <fullName evidence="1">DHHA1 domain-containing protein</fullName>
    </submittedName>
</protein>
<evidence type="ECO:0000313" key="1">
    <source>
        <dbReference type="EMBL" id="XDT71576.1"/>
    </source>
</evidence>
<dbReference type="EMBL" id="CP154858">
    <property type="protein sequence ID" value="XDT71576.1"/>
    <property type="molecule type" value="Genomic_DNA"/>
</dbReference>
<reference evidence="1" key="1">
    <citation type="submission" date="2024-05" db="EMBL/GenBank/DDBJ databases">
        <title>Genome sequencing of novel strain.</title>
        <authorList>
            <person name="Ganbat D."/>
            <person name="Ganbat S."/>
            <person name="Lee S.-J."/>
        </authorList>
    </citation>
    <scope>NUCLEOTIDE SEQUENCE</scope>
    <source>
        <strain evidence="1">SMD15-11</strain>
    </source>
</reference>